<sequence length="336" mass="38029">MKEKDIRLTSTEMGALWATYVNDTMARCVLSYFHHIVEDSEITSVVKYALDLSDKQIQELTKIFNAEDFPIPKGFSDEDVNVNVKRLFSDSFFLYYIKNMAKVGLVTYSMTYTMASRSDIRSFFHDTLLKTVKLDQKVTEVLQSKGLYIRPPYMPIPDGIDFVENKNFLSGGFFGFLDKRPLISIEIAHLFANAQTNGLGKTMLMGFNQVARSQEIRKYFSRGVDISTKHVKIFADILKDDELPVPMTWDSDVMDSTEAPFSDKLMLYHVSLLIAAGTGNYGIATAASPRRDVAANYIRLAAEIASYAEDGAKMLIEHGWLEEPPQAPDRKELMKT</sequence>
<gene>
    <name evidence="1" type="ORF">ACFPYJ_16680</name>
</gene>
<accession>A0ABW0VXX3</accession>
<name>A0ABW0VXX3_9BACL</name>
<organism evidence="1 2">
    <name type="scientific">Paenibacillus solisilvae</name>
    <dbReference type="NCBI Taxonomy" id="2486751"/>
    <lineage>
        <taxon>Bacteria</taxon>
        <taxon>Bacillati</taxon>
        <taxon>Bacillota</taxon>
        <taxon>Bacilli</taxon>
        <taxon>Bacillales</taxon>
        <taxon>Paenibacillaceae</taxon>
        <taxon>Paenibacillus</taxon>
    </lineage>
</organism>
<dbReference type="RefSeq" id="WP_379189306.1">
    <property type="nucleotide sequence ID" value="NZ_JBHSOW010000060.1"/>
</dbReference>
<evidence type="ECO:0000313" key="2">
    <source>
        <dbReference type="Proteomes" id="UP001596047"/>
    </source>
</evidence>
<reference evidence="2" key="1">
    <citation type="journal article" date="2019" name="Int. J. Syst. Evol. Microbiol.">
        <title>The Global Catalogue of Microorganisms (GCM) 10K type strain sequencing project: providing services to taxonomists for standard genome sequencing and annotation.</title>
        <authorList>
            <consortium name="The Broad Institute Genomics Platform"/>
            <consortium name="The Broad Institute Genome Sequencing Center for Infectious Disease"/>
            <person name="Wu L."/>
            <person name="Ma J."/>
        </authorList>
    </citation>
    <scope>NUCLEOTIDE SEQUENCE [LARGE SCALE GENOMIC DNA]</scope>
    <source>
        <strain evidence="2">CGMCC 1.3240</strain>
    </source>
</reference>
<evidence type="ECO:0000313" key="1">
    <source>
        <dbReference type="EMBL" id="MFC5650730.1"/>
    </source>
</evidence>
<dbReference type="Pfam" id="PF11553">
    <property type="entry name" value="DUF3231"/>
    <property type="match status" value="2"/>
</dbReference>
<keyword evidence="2" id="KW-1185">Reference proteome</keyword>
<dbReference type="InterPro" id="IPR012347">
    <property type="entry name" value="Ferritin-like"/>
</dbReference>
<dbReference type="Gene3D" id="1.20.1260.10">
    <property type="match status" value="2"/>
</dbReference>
<dbReference type="Proteomes" id="UP001596047">
    <property type="component" value="Unassembled WGS sequence"/>
</dbReference>
<proteinExistence type="predicted"/>
<protein>
    <submittedName>
        <fullName evidence="1">DUF3231 family protein</fullName>
    </submittedName>
</protein>
<dbReference type="InterPro" id="IPR021617">
    <property type="entry name" value="DUF3231"/>
</dbReference>
<comment type="caution">
    <text evidence="1">The sequence shown here is derived from an EMBL/GenBank/DDBJ whole genome shotgun (WGS) entry which is preliminary data.</text>
</comment>
<dbReference type="EMBL" id="JBHSOW010000060">
    <property type="protein sequence ID" value="MFC5650730.1"/>
    <property type="molecule type" value="Genomic_DNA"/>
</dbReference>